<evidence type="ECO:0000256" key="3">
    <source>
        <dbReference type="ARBA" id="ARBA00022578"/>
    </source>
</evidence>
<dbReference type="Proteomes" id="UP000219020">
    <property type="component" value="Unassembled WGS sequence"/>
</dbReference>
<name>A0A2A5T4R8_9GAMM</name>
<dbReference type="GO" id="GO:0004803">
    <property type="term" value="F:transposase activity"/>
    <property type="evidence" value="ECO:0007669"/>
    <property type="project" value="InterPro"/>
</dbReference>
<keyword evidence="4" id="KW-0238">DNA-binding</keyword>
<sequence length="49" mass="5554">MADGIYCKVRMDKKLCLLVVIGVNDAGNKEVLAVVDRYRELKSSWLQVL</sequence>
<evidence type="ECO:0000256" key="1">
    <source>
        <dbReference type="ARBA" id="ARBA00002190"/>
    </source>
</evidence>
<evidence type="ECO:0000313" key="7">
    <source>
        <dbReference type="Proteomes" id="UP000219020"/>
    </source>
</evidence>
<dbReference type="GO" id="GO:0006313">
    <property type="term" value="P:DNA transposition"/>
    <property type="evidence" value="ECO:0007669"/>
    <property type="project" value="InterPro"/>
</dbReference>
<keyword evidence="3" id="KW-0815">Transposition</keyword>
<comment type="function">
    <text evidence="1">Required for the transposition of the insertion element.</text>
</comment>
<dbReference type="Pfam" id="PF00872">
    <property type="entry name" value="Transposase_mut"/>
    <property type="match status" value="1"/>
</dbReference>
<dbReference type="InterPro" id="IPR001207">
    <property type="entry name" value="Transposase_mutator"/>
</dbReference>
<dbReference type="GO" id="GO:0003677">
    <property type="term" value="F:DNA binding"/>
    <property type="evidence" value="ECO:0007669"/>
    <property type="project" value="UniProtKB-KW"/>
</dbReference>
<dbReference type="EMBL" id="NBYY01000011">
    <property type="protein sequence ID" value="PCS23153.1"/>
    <property type="molecule type" value="Genomic_DNA"/>
</dbReference>
<keyword evidence="7" id="KW-1185">Reference proteome</keyword>
<proteinExistence type="inferred from homology"/>
<accession>A0A2A5T4R8</accession>
<organism evidence="6 7">
    <name type="scientific">Candidatus Enterovibrio escicola</name>
    <dbReference type="NCBI Taxonomy" id="1927127"/>
    <lineage>
        <taxon>Bacteria</taxon>
        <taxon>Pseudomonadati</taxon>
        <taxon>Pseudomonadota</taxon>
        <taxon>Gammaproteobacteria</taxon>
        <taxon>Vibrionales</taxon>
        <taxon>Vibrionaceae</taxon>
        <taxon>Enterovibrio</taxon>
    </lineage>
</organism>
<evidence type="ECO:0000256" key="4">
    <source>
        <dbReference type="ARBA" id="ARBA00023125"/>
    </source>
</evidence>
<evidence type="ECO:0000256" key="5">
    <source>
        <dbReference type="ARBA" id="ARBA00023172"/>
    </source>
</evidence>
<evidence type="ECO:0000313" key="6">
    <source>
        <dbReference type="EMBL" id="PCS23153.1"/>
    </source>
</evidence>
<reference evidence="7" key="1">
    <citation type="submission" date="2017-04" db="EMBL/GenBank/DDBJ databases">
        <title>Genome evolution of the luminous symbionts of deep sea anglerfish.</title>
        <authorList>
            <person name="Hendry T.A."/>
        </authorList>
    </citation>
    <scope>NUCLEOTIDE SEQUENCE [LARGE SCALE GENOMIC DNA]</scope>
</reference>
<comment type="similarity">
    <text evidence="2">Belongs to the transposase mutator family.</text>
</comment>
<gene>
    <name evidence="6" type="ORF">BTN49_1149</name>
</gene>
<keyword evidence="5" id="KW-0233">DNA recombination</keyword>
<comment type="caution">
    <text evidence="6">The sequence shown here is derived from an EMBL/GenBank/DDBJ whole genome shotgun (WGS) entry which is preliminary data.</text>
</comment>
<dbReference type="AlphaFoldDB" id="A0A2A5T4R8"/>
<protein>
    <submittedName>
        <fullName evidence="6">Uncharacterized protein</fullName>
    </submittedName>
</protein>
<evidence type="ECO:0000256" key="2">
    <source>
        <dbReference type="ARBA" id="ARBA00010961"/>
    </source>
</evidence>